<dbReference type="RefSeq" id="WP_137250521.1">
    <property type="nucleotide sequence ID" value="NZ_SZQA01000036.1"/>
</dbReference>
<dbReference type="InterPro" id="IPR029058">
    <property type="entry name" value="AB_hydrolase_fold"/>
</dbReference>
<dbReference type="InterPro" id="IPR002925">
    <property type="entry name" value="Dienelactn_hydro"/>
</dbReference>
<sequence>MGELRAEVLDDRADRAHQDGAFEPVRVDPVLYGLAADDLQTRIAAAMTAGSARPSLQSRERLSGESKEKALLPKLLQISGLCRGRTRQCFVDGPGDAADIGRMRFSGLLLVLLLAVPACGRDAAPAAQQPAPAVSSAAPVASPAPKLVGCKVGPSVAFTPVTVQNLAVGIAGDGPVGVVIANTLDGYHCDWLVWADHLIKSGVRVAVFEYGSPPRMAGIPAMLEQGPKEMMAVADELRKQGAQKIVYAGGSLGGSVALATAAKPEAQAAGVVSLSGGLDGQAETVKTLTIPAIYAVAEEDTSGGAPAVAKELHKATEDSELLVYPGAQHAGGMFIDKRYADELLAKLDAFLAKV</sequence>
<dbReference type="Proteomes" id="UP000308705">
    <property type="component" value="Unassembled WGS sequence"/>
</dbReference>
<gene>
    <name evidence="2" type="ORF">FDA94_30530</name>
</gene>
<dbReference type="SUPFAM" id="SSF53474">
    <property type="entry name" value="alpha/beta-Hydrolases"/>
    <property type="match status" value="1"/>
</dbReference>
<dbReference type="OrthoDB" id="3523555at2"/>
<comment type="caution">
    <text evidence="2">The sequence shown here is derived from an EMBL/GenBank/DDBJ whole genome shotgun (WGS) entry which is preliminary data.</text>
</comment>
<evidence type="ECO:0000313" key="2">
    <source>
        <dbReference type="EMBL" id="TKK84261.1"/>
    </source>
</evidence>
<dbReference type="Pfam" id="PF01738">
    <property type="entry name" value="DLH"/>
    <property type="match status" value="1"/>
</dbReference>
<feature type="domain" description="Dienelactone hydrolase" evidence="1">
    <location>
        <begin position="231"/>
        <end position="330"/>
    </location>
</feature>
<dbReference type="AlphaFoldDB" id="A0A4U3M650"/>
<accession>A0A4U3M650</accession>
<reference evidence="2 3" key="1">
    <citation type="submission" date="2019-04" db="EMBL/GenBank/DDBJ databases">
        <title>Herbidospora sp. NEAU-GS14.nov., a novel actinomycete isolated from soil.</title>
        <authorList>
            <person name="Han L."/>
        </authorList>
    </citation>
    <scope>NUCLEOTIDE SEQUENCE [LARGE SCALE GENOMIC DNA]</scope>
    <source>
        <strain evidence="2 3">NEAU-GS14</strain>
    </source>
</reference>
<evidence type="ECO:0000259" key="1">
    <source>
        <dbReference type="Pfam" id="PF01738"/>
    </source>
</evidence>
<dbReference type="Gene3D" id="3.40.50.1820">
    <property type="entry name" value="alpha/beta hydrolase"/>
    <property type="match status" value="1"/>
</dbReference>
<keyword evidence="3" id="KW-1185">Reference proteome</keyword>
<dbReference type="EMBL" id="SZQA01000036">
    <property type="protein sequence ID" value="TKK84261.1"/>
    <property type="molecule type" value="Genomic_DNA"/>
</dbReference>
<dbReference type="GO" id="GO:0016787">
    <property type="term" value="F:hydrolase activity"/>
    <property type="evidence" value="ECO:0007669"/>
    <property type="project" value="InterPro"/>
</dbReference>
<name>A0A4U3M650_9ACTN</name>
<protein>
    <recommendedName>
        <fullName evidence="1">Dienelactone hydrolase domain-containing protein</fullName>
    </recommendedName>
</protein>
<organism evidence="2 3">
    <name type="scientific">Herbidospora galbida</name>
    <dbReference type="NCBI Taxonomy" id="2575442"/>
    <lineage>
        <taxon>Bacteria</taxon>
        <taxon>Bacillati</taxon>
        <taxon>Actinomycetota</taxon>
        <taxon>Actinomycetes</taxon>
        <taxon>Streptosporangiales</taxon>
        <taxon>Streptosporangiaceae</taxon>
        <taxon>Herbidospora</taxon>
    </lineage>
</organism>
<evidence type="ECO:0000313" key="3">
    <source>
        <dbReference type="Proteomes" id="UP000308705"/>
    </source>
</evidence>
<proteinExistence type="predicted"/>